<accession>A0ABR4DC79</accession>
<evidence type="ECO:0000256" key="1">
    <source>
        <dbReference type="PROSITE-ProRule" id="PRU00175"/>
    </source>
</evidence>
<keyword evidence="1" id="KW-0863">Zinc-finger</keyword>
<dbReference type="Proteomes" id="UP001600064">
    <property type="component" value="Unassembled WGS sequence"/>
</dbReference>
<dbReference type="EMBL" id="JAZGUE010000004">
    <property type="protein sequence ID" value="KAL2267952.1"/>
    <property type="molecule type" value="Genomic_DNA"/>
</dbReference>
<reference evidence="4 5" key="1">
    <citation type="journal article" date="2024" name="Commun. Biol.">
        <title>Comparative genomic analysis of thermophilic fungi reveals convergent evolutionary adaptations and gene losses.</title>
        <authorList>
            <person name="Steindorff A.S."/>
            <person name="Aguilar-Pontes M.V."/>
            <person name="Robinson A.J."/>
            <person name="Andreopoulos B."/>
            <person name="LaButti K."/>
            <person name="Kuo A."/>
            <person name="Mondo S."/>
            <person name="Riley R."/>
            <person name="Otillar R."/>
            <person name="Haridas S."/>
            <person name="Lipzen A."/>
            <person name="Grimwood J."/>
            <person name="Schmutz J."/>
            <person name="Clum A."/>
            <person name="Reid I.D."/>
            <person name="Moisan M.C."/>
            <person name="Butler G."/>
            <person name="Nguyen T.T.M."/>
            <person name="Dewar K."/>
            <person name="Conant G."/>
            <person name="Drula E."/>
            <person name="Henrissat B."/>
            <person name="Hansel C."/>
            <person name="Singer S."/>
            <person name="Hutchinson M.I."/>
            <person name="de Vries R.P."/>
            <person name="Natvig D.O."/>
            <person name="Powell A.J."/>
            <person name="Tsang A."/>
            <person name="Grigoriev I.V."/>
        </authorList>
    </citation>
    <scope>NUCLEOTIDE SEQUENCE [LARGE SCALE GENOMIC DNA]</scope>
    <source>
        <strain evidence="4 5">ATCC 22073</strain>
    </source>
</reference>
<dbReference type="PROSITE" id="PS50089">
    <property type="entry name" value="ZF_RING_2"/>
    <property type="match status" value="1"/>
</dbReference>
<keyword evidence="5" id="KW-1185">Reference proteome</keyword>
<sequence length="290" mass="31022">MSSPDNQTVQENYMPNIARYMETREGPRPLVQCSVCMDTQLIIPGLQNPTPDNDAENFEEARVLPCQHVIGRPCWESWVHHKLRGSDRVVDPGCPICRQPCFSDREKLVEAYRAARQGIEDDSDSLGEAPMMISDDEDSDSEDDGYPVSAIPVDTSSSDDVDGPGDGGAVVNVHANFVLIQPGTTGIEAILDAILNEAGGRYDVAIPPAGPSTPTPDLDVEMADAADMNVATGDGDGMTLAGLADRDVEMAEAGATDPDVRMRNAVADEPEVENTGVAAAHMGFDMMDES</sequence>
<protein>
    <recommendedName>
        <fullName evidence="3">RING-type domain-containing protein</fullName>
    </recommendedName>
</protein>
<dbReference type="SUPFAM" id="SSF57850">
    <property type="entry name" value="RING/U-box"/>
    <property type="match status" value="1"/>
</dbReference>
<dbReference type="GeneID" id="98126450"/>
<comment type="caution">
    <text evidence="4">The sequence shown here is derived from an EMBL/GenBank/DDBJ whole genome shotgun (WGS) entry which is preliminary data.</text>
</comment>
<organism evidence="4 5">
    <name type="scientific">Remersonia thermophila</name>
    <dbReference type="NCBI Taxonomy" id="72144"/>
    <lineage>
        <taxon>Eukaryota</taxon>
        <taxon>Fungi</taxon>
        <taxon>Dikarya</taxon>
        <taxon>Ascomycota</taxon>
        <taxon>Pezizomycotina</taxon>
        <taxon>Sordariomycetes</taxon>
        <taxon>Sordariomycetidae</taxon>
        <taxon>Sordariales</taxon>
        <taxon>Sordariales incertae sedis</taxon>
        <taxon>Remersonia</taxon>
    </lineage>
</organism>
<evidence type="ECO:0000256" key="2">
    <source>
        <dbReference type="SAM" id="MobiDB-lite"/>
    </source>
</evidence>
<keyword evidence="1" id="KW-0862">Zinc</keyword>
<dbReference type="InterPro" id="IPR013083">
    <property type="entry name" value="Znf_RING/FYVE/PHD"/>
</dbReference>
<dbReference type="RefSeq" id="XP_070866679.1">
    <property type="nucleotide sequence ID" value="XM_071011806.1"/>
</dbReference>
<name>A0ABR4DC79_9PEZI</name>
<feature type="domain" description="RING-type" evidence="3">
    <location>
        <begin position="33"/>
        <end position="98"/>
    </location>
</feature>
<keyword evidence="1" id="KW-0479">Metal-binding</keyword>
<evidence type="ECO:0000259" key="3">
    <source>
        <dbReference type="PROSITE" id="PS50089"/>
    </source>
</evidence>
<gene>
    <name evidence="4" type="ORF">VTJ83DRAFT_5229</name>
</gene>
<evidence type="ECO:0000313" key="4">
    <source>
        <dbReference type="EMBL" id="KAL2267952.1"/>
    </source>
</evidence>
<dbReference type="InterPro" id="IPR001841">
    <property type="entry name" value="Znf_RING"/>
</dbReference>
<feature type="region of interest" description="Disordered" evidence="2">
    <location>
        <begin position="119"/>
        <end position="166"/>
    </location>
</feature>
<proteinExistence type="predicted"/>
<evidence type="ECO:0000313" key="5">
    <source>
        <dbReference type="Proteomes" id="UP001600064"/>
    </source>
</evidence>
<feature type="compositionally biased region" description="Acidic residues" evidence="2">
    <location>
        <begin position="134"/>
        <end position="145"/>
    </location>
</feature>
<dbReference type="Gene3D" id="3.30.40.10">
    <property type="entry name" value="Zinc/RING finger domain, C3HC4 (zinc finger)"/>
    <property type="match status" value="1"/>
</dbReference>